<dbReference type="PIRSF" id="PIRSF019455">
    <property type="entry name" value="CopR_AtkY"/>
    <property type="match status" value="1"/>
</dbReference>
<dbReference type="GO" id="GO:0003677">
    <property type="term" value="F:DNA binding"/>
    <property type="evidence" value="ECO:0007669"/>
    <property type="project" value="UniProtKB-KW"/>
</dbReference>
<dbReference type="GO" id="GO:0045892">
    <property type="term" value="P:negative regulation of DNA-templated transcription"/>
    <property type="evidence" value="ECO:0007669"/>
    <property type="project" value="InterPro"/>
</dbReference>
<evidence type="ECO:0000313" key="5">
    <source>
        <dbReference type="EMBL" id="AIR10970.1"/>
    </source>
</evidence>
<evidence type="ECO:0000256" key="2">
    <source>
        <dbReference type="ARBA" id="ARBA00023015"/>
    </source>
</evidence>
<protein>
    <submittedName>
        <fullName evidence="5">CopAB ATPases metal-fist type repressor</fullName>
    </submittedName>
    <submittedName>
        <fullName evidence="6">CopY/TcrY family copper transport repressor</fullName>
    </submittedName>
</protein>
<evidence type="ECO:0000256" key="1">
    <source>
        <dbReference type="ARBA" id="ARBA00011046"/>
    </source>
</evidence>
<dbReference type="EMBL" id="CP007646">
    <property type="protein sequence ID" value="AIR10970.1"/>
    <property type="molecule type" value="Genomic_DNA"/>
</dbReference>
<organism evidence="5 7">
    <name type="scientific">Ligilactobacillus salivarius</name>
    <dbReference type="NCBI Taxonomy" id="1624"/>
    <lineage>
        <taxon>Bacteria</taxon>
        <taxon>Bacillati</taxon>
        <taxon>Bacillota</taxon>
        <taxon>Bacilli</taxon>
        <taxon>Lactobacillales</taxon>
        <taxon>Lactobacillaceae</taxon>
        <taxon>Ligilactobacillus</taxon>
    </lineage>
</organism>
<reference evidence="5 7" key="1">
    <citation type="journal article" date="2014" name="BMC Genomics">
        <title>Unusual genome complexity in Lactobacillus salivarius JCM1046.</title>
        <authorList>
            <person name="Raftis E.J."/>
            <person name="Forde B.M."/>
            <person name="Claesson M.J."/>
            <person name="O'Toole P.W."/>
        </authorList>
    </citation>
    <scope>NUCLEOTIDE SEQUENCE [LARGE SCALE GENOMIC DNA]</scope>
    <source>
        <strain evidence="5 7">JCM1046</strain>
    </source>
</reference>
<dbReference type="AlphaFoldDB" id="A0A089QE17"/>
<proteinExistence type="inferred from homology"/>
<gene>
    <name evidence="6" type="ORF">FYL25_08280</name>
    <name evidence="5" type="ORF">LSJ_1308c</name>
</gene>
<dbReference type="InterPro" id="IPR005650">
    <property type="entry name" value="BlaI_family"/>
</dbReference>
<name>A0A089QE17_9LACO</name>
<dbReference type="EMBL" id="VSUB01000011">
    <property type="protein sequence ID" value="MYY65390.1"/>
    <property type="molecule type" value="Genomic_DNA"/>
</dbReference>
<keyword evidence="4" id="KW-0804">Transcription</keyword>
<evidence type="ECO:0000313" key="8">
    <source>
        <dbReference type="Proteomes" id="UP000471678"/>
    </source>
</evidence>
<dbReference type="InterPro" id="IPR036388">
    <property type="entry name" value="WH-like_DNA-bd_sf"/>
</dbReference>
<keyword evidence="3" id="KW-0238">DNA-binding</keyword>
<comment type="similarity">
    <text evidence="1">Belongs to the BlaI transcriptional regulatory family.</text>
</comment>
<evidence type="ECO:0000313" key="6">
    <source>
        <dbReference type="EMBL" id="MYY65390.1"/>
    </source>
</evidence>
<evidence type="ECO:0000256" key="4">
    <source>
        <dbReference type="ARBA" id="ARBA00023163"/>
    </source>
</evidence>
<dbReference type="NCBIfam" id="TIGR02698">
    <property type="entry name" value="CopY_TcrY"/>
    <property type="match status" value="1"/>
</dbReference>
<dbReference type="KEGG" id="lsj:LSJ_1308c"/>
<dbReference type="RefSeq" id="WP_004564271.1">
    <property type="nucleotide sequence ID" value="NZ_CP007646.1"/>
</dbReference>
<evidence type="ECO:0000256" key="3">
    <source>
        <dbReference type="ARBA" id="ARBA00023125"/>
    </source>
</evidence>
<reference evidence="6 8" key="2">
    <citation type="journal article" date="2020" name="Food Funct.">
        <title>Screening of Lactobacillus salivarius strains from the feces of Chinese populations and the evaluation of their effects against intestinal inflammation in mice.</title>
        <authorList>
            <person name="Zhai Q."/>
            <person name="Shen X."/>
            <person name="Cen S."/>
            <person name="Zhang C."/>
            <person name="Tian F."/>
            <person name="Zhao J."/>
            <person name="Zhang H."/>
            <person name="Xue Y."/>
            <person name="Chen W."/>
        </authorList>
    </citation>
    <scope>NUCLEOTIDE SEQUENCE [LARGE SCALE GENOMIC DNA]</scope>
    <source>
        <strain evidence="6 8">FYNDL5_1.scaf</strain>
    </source>
</reference>
<dbReference type="SUPFAM" id="SSF46785">
    <property type="entry name" value="Winged helix' DNA-binding domain"/>
    <property type="match status" value="1"/>
</dbReference>
<keyword evidence="2" id="KW-0805">Transcription regulation</keyword>
<dbReference type="Proteomes" id="UP000471678">
    <property type="component" value="Unassembled WGS sequence"/>
</dbReference>
<evidence type="ECO:0000313" key="7">
    <source>
        <dbReference type="Proteomes" id="UP000029488"/>
    </source>
</evidence>
<dbReference type="Gene3D" id="1.10.10.10">
    <property type="entry name" value="Winged helix-like DNA-binding domain superfamily/Winged helix DNA-binding domain"/>
    <property type="match status" value="1"/>
</dbReference>
<dbReference type="Proteomes" id="UP000029488">
    <property type="component" value="Chromosome"/>
</dbReference>
<dbReference type="InterPro" id="IPR036390">
    <property type="entry name" value="WH_DNA-bd_sf"/>
</dbReference>
<accession>A0A089QE17</accession>
<dbReference type="InterPro" id="IPR014071">
    <property type="entry name" value="Cu_transp_CopY/TcrY"/>
</dbReference>
<dbReference type="Pfam" id="PF03965">
    <property type="entry name" value="Penicillinase_R"/>
    <property type="match status" value="1"/>
</dbReference>
<sequence>MLEKIEISNAEWEIMRVIWTLGETTSRQIIEVLSDKKNWKPATTKTLIGRLVSKGYVGTRREGRAYIYYPVIKEQKTINEQVLTNFENICQMHVGQTLVEVLNNVKLSKNDIKKLEEVLKIKFKDAPEKLSCNCVSEKYCNCNRG</sequence>